<evidence type="ECO:0000313" key="3">
    <source>
        <dbReference type="Proteomes" id="UP001139353"/>
    </source>
</evidence>
<organism evidence="2 3">
    <name type="scientific">Scleromatobacter humisilvae</name>
    <dbReference type="NCBI Taxonomy" id="2897159"/>
    <lineage>
        <taxon>Bacteria</taxon>
        <taxon>Pseudomonadati</taxon>
        <taxon>Pseudomonadota</taxon>
        <taxon>Betaproteobacteria</taxon>
        <taxon>Burkholderiales</taxon>
        <taxon>Sphaerotilaceae</taxon>
        <taxon>Scleromatobacter</taxon>
    </lineage>
</organism>
<comment type="caution">
    <text evidence="2">The sequence shown here is derived from an EMBL/GenBank/DDBJ whole genome shotgun (WGS) entry which is preliminary data.</text>
</comment>
<dbReference type="EMBL" id="JAJLJH010000002">
    <property type="protein sequence ID" value="MCK9686136.1"/>
    <property type="molecule type" value="Genomic_DNA"/>
</dbReference>
<sequence length="147" mass="15167">MTTPSTPDTSFPKTGTTTPSSASPATPSAGGSGSRPTTGAGVAADKADAAIDQAAAAERDVMRRVVQGAHEAVDRLADKAIPAVERLRGTYNDAAESLKQRADQAADLKDEWTESLRMAVREHPLAAIGTALALGVILAKLTSNNDR</sequence>
<evidence type="ECO:0008006" key="4">
    <source>
        <dbReference type="Google" id="ProtNLM"/>
    </source>
</evidence>
<feature type="compositionally biased region" description="Polar residues" evidence="1">
    <location>
        <begin position="1"/>
        <end position="13"/>
    </location>
</feature>
<feature type="region of interest" description="Disordered" evidence="1">
    <location>
        <begin position="1"/>
        <end position="46"/>
    </location>
</feature>
<protein>
    <recommendedName>
        <fullName evidence="4">DUF883 domain-containing protein</fullName>
    </recommendedName>
</protein>
<reference evidence="2" key="1">
    <citation type="submission" date="2021-11" db="EMBL/GenBank/DDBJ databases">
        <title>BS-T2-15 a new species belonging to the Comamonadaceae family isolated from the soil of a French oak forest.</title>
        <authorList>
            <person name="Mieszkin S."/>
            <person name="Alain K."/>
        </authorList>
    </citation>
    <scope>NUCLEOTIDE SEQUENCE</scope>
    <source>
        <strain evidence="2">BS-T2-15</strain>
    </source>
</reference>
<name>A0A9X1YQK8_9BURK</name>
<dbReference type="AlphaFoldDB" id="A0A9X1YQK8"/>
<keyword evidence="3" id="KW-1185">Reference proteome</keyword>
<feature type="compositionally biased region" description="Low complexity" evidence="1">
    <location>
        <begin position="14"/>
        <end position="46"/>
    </location>
</feature>
<evidence type="ECO:0000256" key="1">
    <source>
        <dbReference type="SAM" id="MobiDB-lite"/>
    </source>
</evidence>
<gene>
    <name evidence="2" type="ORF">LPC04_10510</name>
</gene>
<dbReference type="RefSeq" id="WP_275682168.1">
    <property type="nucleotide sequence ID" value="NZ_JAJLJH010000002.1"/>
</dbReference>
<dbReference type="Proteomes" id="UP001139353">
    <property type="component" value="Unassembled WGS sequence"/>
</dbReference>
<proteinExistence type="predicted"/>
<evidence type="ECO:0000313" key="2">
    <source>
        <dbReference type="EMBL" id="MCK9686136.1"/>
    </source>
</evidence>
<accession>A0A9X1YQK8</accession>